<evidence type="ECO:0000256" key="1">
    <source>
        <dbReference type="SAM" id="Phobius"/>
    </source>
</evidence>
<reference evidence="2 3" key="1">
    <citation type="submission" date="2022-01" db="EMBL/GenBank/DDBJ databases">
        <authorList>
            <person name="Xiong W."/>
            <person name="Schranz E."/>
        </authorList>
    </citation>
    <scope>NUCLEOTIDE SEQUENCE [LARGE SCALE GENOMIC DNA]</scope>
</reference>
<protein>
    <submittedName>
        <fullName evidence="2">Uncharacterized protein</fullName>
    </submittedName>
</protein>
<proteinExistence type="predicted"/>
<keyword evidence="1" id="KW-0472">Membrane</keyword>
<evidence type="ECO:0000313" key="2">
    <source>
        <dbReference type="EMBL" id="CAH1415113.1"/>
    </source>
</evidence>
<feature type="transmembrane region" description="Helical" evidence="1">
    <location>
        <begin position="6"/>
        <end position="34"/>
    </location>
</feature>
<organism evidence="2 3">
    <name type="scientific">Lactuca virosa</name>
    <dbReference type="NCBI Taxonomy" id="75947"/>
    <lineage>
        <taxon>Eukaryota</taxon>
        <taxon>Viridiplantae</taxon>
        <taxon>Streptophyta</taxon>
        <taxon>Embryophyta</taxon>
        <taxon>Tracheophyta</taxon>
        <taxon>Spermatophyta</taxon>
        <taxon>Magnoliopsida</taxon>
        <taxon>eudicotyledons</taxon>
        <taxon>Gunneridae</taxon>
        <taxon>Pentapetalae</taxon>
        <taxon>asterids</taxon>
        <taxon>campanulids</taxon>
        <taxon>Asterales</taxon>
        <taxon>Asteraceae</taxon>
        <taxon>Cichorioideae</taxon>
        <taxon>Cichorieae</taxon>
        <taxon>Lactucinae</taxon>
        <taxon>Lactuca</taxon>
    </lineage>
</organism>
<dbReference type="AlphaFoldDB" id="A0AAU9LRQ5"/>
<sequence length="110" mass="12542">MNMSAAFVMILSSSVQFLPCFFLMSVMFPDVLFLPSSDRKKIIHCAVISGRFGASTLTIEKGCRVRNLIDLLNQHHWWNYAQTLPLALLEVYLCLEDINNTKLCQKGFLI</sequence>
<evidence type="ECO:0000313" key="3">
    <source>
        <dbReference type="Proteomes" id="UP001157418"/>
    </source>
</evidence>
<dbReference type="EMBL" id="CAKMRJ010000001">
    <property type="protein sequence ID" value="CAH1415113.1"/>
    <property type="molecule type" value="Genomic_DNA"/>
</dbReference>
<accession>A0AAU9LRQ5</accession>
<dbReference type="Proteomes" id="UP001157418">
    <property type="component" value="Unassembled WGS sequence"/>
</dbReference>
<keyword evidence="1" id="KW-1133">Transmembrane helix</keyword>
<keyword evidence="1" id="KW-0812">Transmembrane</keyword>
<gene>
    <name evidence="2" type="ORF">LVIROSA_LOCUS2982</name>
</gene>
<keyword evidence="3" id="KW-1185">Reference proteome</keyword>
<comment type="caution">
    <text evidence="2">The sequence shown here is derived from an EMBL/GenBank/DDBJ whole genome shotgun (WGS) entry which is preliminary data.</text>
</comment>
<name>A0AAU9LRQ5_9ASTR</name>